<feature type="domain" description="Aminotransferase class I/classII large" evidence="10">
    <location>
        <begin position="29"/>
        <end position="353"/>
    </location>
</feature>
<dbReference type="GO" id="GO:0000105">
    <property type="term" value="P:L-histidine biosynthetic process"/>
    <property type="evidence" value="ECO:0007669"/>
    <property type="project" value="UniProtKB-UniRule"/>
</dbReference>
<comment type="pathway">
    <text evidence="2 9">Amino-acid biosynthesis; L-histidine biosynthesis; L-histidine from 5-phospho-alpha-D-ribose 1-diphosphate: step 7/9.</text>
</comment>
<dbReference type="InterPro" id="IPR005861">
    <property type="entry name" value="HisP_aminotrans"/>
</dbReference>
<dbReference type="PATRIC" id="fig|1280952.3.peg.3364"/>
<keyword evidence="5 9" id="KW-0032">Aminotransferase</keyword>
<gene>
    <name evidence="9" type="primary">hisC</name>
    <name evidence="11" type="ORF">HJA_16809</name>
</gene>
<dbReference type="OrthoDB" id="9809616at2"/>
<comment type="catalytic activity">
    <reaction evidence="8 9">
        <text>L-histidinol phosphate + 2-oxoglutarate = 3-(imidazol-4-yl)-2-oxopropyl phosphate + L-glutamate</text>
        <dbReference type="Rhea" id="RHEA:23744"/>
        <dbReference type="ChEBI" id="CHEBI:16810"/>
        <dbReference type="ChEBI" id="CHEBI:29985"/>
        <dbReference type="ChEBI" id="CHEBI:57766"/>
        <dbReference type="ChEBI" id="CHEBI:57980"/>
        <dbReference type="EC" id="2.6.1.9"/>
    </reaction>
</comment>
<dbReference type="Gene3D" id="3.40.640.10">
    <property type="entry name" value="Type I PLP-dependent aspartate aminotransferase-like (Major domain)"/>
    <property type="match status" value="1"/>
</dbReference>
<comment type="subunit">
    <text evidence="4 9">Homodimer.</text>
</comment>
<dbReference type="NCBIfam" id="TIGR01141">
    <property type="entry name" value="hisC"/>
    <property type="match status" value="1"/>
</dbReference>
<dbReference type="EMBL" id="ARYJ01000018">
    <property type="protein sequence ID" value="KCZ83770.1"/>
    <property type="molecule type" value="Genomic_DNA"/>
</dbReference>
<evidence type="ECO:0000313" key="12">
    <source>
        <dbReference type="Proteomes" id="UP000024816"/>
    </source>
</evidence>
<dbReference type="InterPro" id="IPR050106">
    <property type="entry name" value="HistidinolP_aminotransfase"/>
</dbReference>
<dbReference type="Pfam" id="PF00155">
    <property type="entry name" value="Aminotran_1_2"/>
    <property type="match status" value="1"/>
</dbReference>
<keyword evidence="7 9" id="KW-0663">Pyridoxal phosphate</keyword>
<dbReference type="HAMAP" id="MF_01023">
    <property type="entry name" value="HisC_aminotrans_2"/>
    <property type="match status" value="1"/>
</dbReference>
<dbReference type="eggNOG" id="COG0079">
    <property type="taxonomic scope" value="Bacteria"/>
</dbReference>
<name>A0A059F606_9PROT</name>
<feature type="modified residue" description="N6-(pyridoxal phosphate)lysine" evidence="9">
    <location>
        <position position="221"/>
    </location>
</feature>
<dbReference type="InterPro" id="IPR015421">
    <property type="entry name" value="PyrdxlP-dep_Trfase_major"/>
</dbReference>
<evidence type="ECO:0000256" key="2">
    <source>
        <dbReference type="ARBA" id="ARBA00005011"/>
    </source>
</evidence>
<dbReference type="GO" id="GO:0030170">
    <property type="term" value="F:pyridoxal phosphate binding"/>
    <property type="evidence" value="ECO:0007669"/>
    <property type="project" value="InterPro"/>
</dbReference>
<keyword evidence="9" id="KW-0028">Amino-acid biosynthesis</keyword>
<evidence type="ECO:0000256" key="7">
    <source>
        <dbReference type="ARBA" id="ARBA00022898"/>
    </source>
</evidence>
<keyword evidence="12" id="KW-1185">Reference proteome</keyword>
<comment type="cofactor">
    <cofactor evidence="1 9">
        <name>pyridoxal 5'-phosphate</name>
        <dbReference type="ChEBI" id="CHEBI:597326"/>
    </cofactor>
</comment>
<evidence type="ECO:0000256" key="4">
    <source>
        <dbReference type="ARBA" id="ARBA00011738"/>
    </source>
</evidence>
<dbReference type="GO" id="GO:0004400">
    <property type="term" value="F:histidinol-phosphate transaminase activity"/>
    <property type="evidence" value="ECO:0007669"/>
    <property type="project" value="UniProtKB-UniRule"/>
</dbReference>
<sequence>MTRIRPLPHIEKTKPYVPGGKLHGTEGRIVMLASNENPFGPSPKAIEAMQEVARQVHVYPDPDYGALRSAIAAAKGIADVSRVAVSAGSDEIIHLLTQAYAGPGDEVLFTEHAFSMYQVSALGHGATPVTVPETDFTAGFNALLGGVTERTRILFLANPNNPTGTMLDVAELARLQDALPPHVLFVIDGAYAEYVGEEYEAAIRDLVDRRDNTVMIRTFSKIYGLAALRLGWGYFPAEIAQTFQRIRPPFNINAFAVAAGIASIGDTGFIEQSRAHNTKWRAICIERLNAMGLPTPEAHANFVIPDFGSAERAAAANEFLKQNNVLVRAVGGYGMPSRLRISIGSAEDNETVLSLLETFTASR</sequence>
<evidence type="ECO:0000256" key="9">
    <source>
        <dbReference type="HAMAP-Rule" id="MF_01023"/>
    </source>
</evidence>
<organism evidence="11 12">
    <name type="scientific">Hyphomonas jannaschiana VP2</name>
    <dbReference type="NCBI Taxonomy" id="1280952"/>
    <lineage>
        <taxon>Bacteria</taxon>
        <taxon>Pseudomonadati</taxon>
        <taxon>Pseudomonadota</taxon>
        <taxon>Alphaproteobacteria</taxon>
        <taxon>Hyphomonadales</taxon>
        <taxon>Hyphomonadaceae</taxon>
        <taxon>Hyphomonas</taxon>
    </lineage>
</organism>
<dbReference type="CDD" id="cd00609">
    <property type="entry name" value="AAT_like"/>
    <property type="match status" value="1"/>
</dbReference>
<evidence type="ECO:0000256" key="1">
    <source>
        <dbReference type="ARBA" id="ARBA00001933"/>
    </source>
</evidence>
<reference evidence="11 12" key="1">
    <citation type="journal article" date="2014" name="Antonie Van Leeuwenhoek">
        <title>Hyphomonas beringensis sp. nov. and Hyphomonas chukchiensis sp. nov., isolated from surface seawater of the Bering Sea and Chukchi Sea.</title>
        <authorList>
            <person name="Li C."/>
            <person name="Lai Q."/>
            <person name="Li G."/>
            <person name="Dong C."/>
            <person name="Wang J."/>
            <person name="Liao Y."/>
            <person name="Shao Z."/>
        </authorList>
    </citation>
    <scope>NUCLEOTIDE SEQUENCE [LARGE SCALE GENOMIC DNA]</scope>
    <source>
        <strain evidence="11 12">VP2</strain>
    </source>
</reference>
<dbReference type="InterPro" id="IPR015422">
    <property type="entry name" value="PyrdxlP-dep_Trfase_small"/>
</dbReference>
<comment type="similarity">
    <text evidence="3 9">Belongs to the class-II pyridoxal-phosphate-dependent aminotransferase family. Histidinol-phosphate aminotransferase subfamily.</text>
</comment>
<dbReference type="InterPro" id="IPR004839">
    <property type="entry name" value="Aminotransferase_I/II_large"/>
</dbReference>
<dbReference type="Proteomes" id="UP000024816">
    <property type="component" value="Unassembled WGS sequence"/>
</dbReference>
<keyword evidence="9" id="KW-0368">Histidine biosynthesis</keyword>
<proteinExistence type="inferred from homology"/>
<comment type="caution">
    <text evidence="11">The sequence shown here is derived from an EMBL/GenBank/DDBJ whole genome shotgun (WGS) entry which is preliminary data.</text>
</comment>
<dbReference type="UniPathway" id="UPA00031">
    <property type="reaction ID" value="UER00012"/>
</dbReference>
<protein>
    <recommendedName>
        <fullName evidence="9">Histidinol-phosphate aminotransferase</fullName>
        <ecNumber evidence="9">2.6.1.9</ecNumber>
    </recommendedName>
    <alternativeName>
        <fullName evidence="9">Imidazole acetol-phosphate transaminase</fullName>
    </alternativeName>
</protein>
<keyword evidence="6 9" id="KW-0808">Transferase</keyword>
<dbReference type="STRING" id="1280952.HJA_16809"/>
<evidence type="ECO:0000256" key="8">
    <source>
        <dbReference type="ARBA" id="ARBA00047481"/>
    </source>
</evidence>
<dbReference type="InterPro" id="IPR015424">
    <property type="entry name" value="PyrdxlP-dep_Trfase"/>
</dbReference>
<dbReference type="EC" id="2.6.1.9" evidence="9"/>
<evidence type="ECO:0000313" key="11">
    <source>
        <dbReference type="EMBL" id="KCZ83770.1"/>
    </source>
</evidence>
<evidence type="ECO:0000256" key="5">
    <source>
        <dbReference type="ARBA" id="ARBA00022576"/>
    </source>
</evidence>
<evidence type="ECO:0000259" key="10">
    <source>
        <dbReference type="Pfam" id="PF00155"/>
    </source>
</evidence>
<dbReference type="AlphaFoldDB" id="A0A059F606"/>
<dbReference type="PANTHER" id="PTHR43643:SF3">
    <property type="entry name" value="HISTIDINOL-PHOSPHATE AMINOTRANSFERASE"/>
    <property type="match status" value="1"/>
</dbReference>
<dbReference type="SUPFAM" id="SSF53383">
    <property type="entry name" value="PLP-dependent transferases"/>
    <property type="match status" value="1"/>
</dbReference>
<evidence type="ECO:0000256" key="6">
    <source>
        <dbReference type="ARBA" id="ARBA00022679"/>
    </source>
</evidence>
<evidence type="ECO:0000256" key="3">
    <source>
        <dbReference type="ARBA" id="ARBA00007970"/>
    </source>
</evidence>
<dbReference type="Gene3D" id="3.90.1150.10">
    <property type="entry name" value="Aspartate Aminotransferase, domain 1"/>
    <property type="match status" value="1"/>
</dbReference>
<dbReference type="RefSeq" id="WP_035584655.1">
    <property type="nucleotide sequence ID" value="NZ_ARYJ01000018.1"/>
</dbReference>
<accession>A0A059F606</accession>
<dbReference type="PANTHER" id="PTHR43643">
    <property type="entry name" value="HISTIDINOL-PHOSPHATE AMINOTRANSFERASE 2"/>
    <property type="match status" value="1"/>
</dbReference>